<dbReference type="AlphaFoldDB" id="G8R317"/>
<evidence type="ECO:0000313" key="3">
    <source>
        <dbReference type="Proteomes" id="UP000005631"/>
    </source>
</evidence>
<proteinExistence type="predicted"/>
<gene>
    <name evidence="2" type="ordered locus">Oweho_2035</name>
</gene>
<dbReference type="STRING" id="926562.Oweho_2035"/>
<organism evidence="2 3">
    <name type="scientific">Owenweeksia hongkongensis (strain DSM 17368 / CIP 108786 / JCM 12287 / NRRL B-23963 / UST20020801)</name>
    <dbReference type="NCBI Taxonomy" id="926562"/>
    <lineage>
        <taxon>Bacteria</taxon>
        <taxon>Pseudomonadati</taxon>
        <taxon>Bacteroidota</taxon>
        <taxon>Flavobacteriia</taxon>
        <taxon>Flavobacteriales</taxon>
        <taxon>Owenweeksiaceae</taxon>
        <taxon>Owenweeksia</taxon>
    </lineage>
</organism>
<dbReference type="EMBL" id="CP003156">
    <property type="protein sequence ID" value="AEV33011.1"/>
    <property type="molecule type" value="Genomic_DNA"/>
</dbReference>
<dbReference type="OrthoDB" id="9770306at2"/>
<feature type="domain" description="Cysteine-rich" evidence="1">
    <location>
        <begin position="3"/>
        <end position="84"/>
    </location>
</feature>
<dbReference type="KEGG" id="oho:Oweho_2035"/>
<dbReference type="PATRIC" id="fig|926562.3.peg.2044"/>
<dbReference type="RefSeq" id="WP_014202363.1">
    <property type="nucleotide sequence ID" value="NC_016599.1"/>
</dbReference>
<feature type="domain" description="Cysteine-rich" evidence="1">
    <location>
        <begin position="127"/>
        <end position="220"/>
    </location>
</feature>
<protein>
    <submittedName>
        <fullName evidence="2">Fe-S oxidoreductase</fullName>
    </submittedName>
</protein>
<keyword evidence="3" id="KW-1185">Reference proteome</keyword>
<dbReference type="PANTHER" id="PTHR30296:SF0">
    <property type="entry name" value="LACTATE UTILIZATION PROTEIN A"/>
    <property type="match status" value="1"/>
</dbReference>
<reference evidence="2 3" key="1">
    <citation type="journal article" date="2012" name="Stand. Genomic Sci.">
        <title>Genome sequence of the orange-pigmented seawater bacterium Owenweeksia hongkongensis type strain (UST20020801(T)).</title>
        <authorList>
            <person name="Riedel T."/>
            <person name="Held B."/>
            <person name="Nolan M."/>
            <person name="Lucas S."/>
            <person name="Lapidus A."/>
            <person name="Tice H."/>
            <person name="Del Rio T.G."/>
            <person name="Cheng J.F."/>
            <person name="Han C."/>
            <person name="Tapia R."/>
            <person name="Goodwin L.A."/>
            <person name="Pitluck S."/>
            <person name="Liolios K."/>
            <person name="Mavromatis K."/>
            <person name="Pagani I."/>
            <person name="Ivanova N."/>
            <person name="Mikhailova N."/>
            <person name="Pati A."/>
            <person name="Chen A."/>
            <person name="Palaniappan K."/>
            <person name="Rohde M."/>
            <person name="Tindall B.J."/>
            <person name="Detter J.C."/>
            <person name="Goker M."/>
            <person name="Woyke T."/>
            <person name="Bristow J."/>
            <person name="Eisen J.A."/>
            <person name="Markowitz V."/>
            <person name="Hugenholtz P."/>
            <person name="Klenk H.P."/>
            <person name="Kyrpides N.C."/>
        </authorList>
    </citation>
    <scope>NUCLEOTIDE SEQUENCE</scope>
    <source>
        <strain evidence="3">DSM 17368 / JCM 12287 / NRRL B-23963</strain>
    </source>
</reference>
<dbReference type="Proteomes" id="UP000005631">
    <property type="component" value="Chromosome"/>
</dbReference>
<name>G8R317_OWEHD</name>
<dbReference type="eggNOG" id="COG0247">
    <property type="taxonomic scope" value="Bacteria"/>
</dbReference>
<sequence length="245" mass="27460">MKVGLFIPCYIDQFYPKVGIATLNILKKLGCEVEYPMEQTCCGQPMANSGFEANTQKTMHHFVDVFSDYDYIVAPSGSCALHVKEHYPDSLNNNVSRVKNNIYELSEFLTDVLKVKEWPGTFNHKIGLHSSCHGLRGLRLAKSSELNIPDFNKTQYLLNLIDGVDLIPLERSDECCGFGGTFAVAEEALSVRMGNDRISDHEKHGAEIITAGDSSCLMHMEGLIKRQKKNIRVMHFAEILNESLS</sequence>
<dbReference type="Pfam" id="PF02754">
    <property type="entry name" value="CCG"/>
    <property type="match status" value="2"/>
</dbReference>
<dbReference type="InterPro" id="IPR004017">
    <property type="entry name" value="Cys_rich_dom"/>
</dbReference>
<evidence type="ECO:0000313" key="2">
    <source>
        <dbReference type="EMBL" id="AEV33011.1"/>
    </source>
</evidence>
<evidence type="ECO:0000259" key="1">
    <source>
        <dbReference type="Pfam" id="PF02754"/>
    </source>
</evidence>
<dbReference type="GO" id="GO:0016491">
    <property type="term" value="F:oxidoreductase activity"/>
    <property type="evidence" value="ECO:0007669"/>
    <property type="project" value="UniProtKB-ARBA"/>
</dbReference>
<dbReference type="GO" id="GO:0005829">
    <property type="term" value="C:cytosol"/>
    <property type="evidence" value="ECO:0007669"/>
    <property type="project" value="TreeGrafter"/>
</dbReference>
<dbReference type="PANTHER" id="PTHR30296">
    <property type="entry name" value="UNCHARACTERIZED PROTEIN YKGE"/>
    <property type="match status" value="1"/>
</dbReference>
<dbReference type="HOGENOM" id="CLU_023081_1_0_10"/>
<accession>G8R317</accession>